<dbReference type="HOGENOM" id="CLU_186849_1_0_0"/>
<evidence type="ECO:0008006" key="2">
    <source>
        <dbReference type="Google" id="ProtNLM"/>
    </source>
</evidence>
<name>Q01V54_SOLUE</name>
<dbReference type="AlphaFoldDB" id="Q01V54"/>
<organism evidence="1">
    <name type="scientific">Solibacter usitatus (strain Ellin6076)</name>
    <dbReference type="NCBI Taxonomy" id="234267"/>
    <lineage>
        <taxon>Bacteria</taxon>
        <taxon>Pseudomonadati</taxon>
        <taxon>Acidobacteriota</taxon>
        <taxon>Terriglobia</taxon>
        <taxon>Bryobacterales</taxon>
        <taxon>Solibacteraceae</taxon>
        <taxon>Candidatus Solibacter</taxon>
    </lineage>
</organism>
<dbReference type="KEGG" id="sus:Acid_5514"/>
<reference evidence="1" key="1">
    <citation type="submission" date="2006-10" db="EMBL/GenBank/DDBJ databases">
        <title>Complete sequence of Solibacter usitatus Ellin6076.</title>
        <authorList>
            <consortium name="US DOE Joint Genome Institute"/>
            <person name="Copeland A."/>
            <person name="Lucas S."/>
            <person name="Lapidus A."/>
            <person name="Barry K."/>
            <person name="Detter J.C."/>
            <person name="Glavina del Rio T."/>
            <person name="Hammon N."/>
            <person name="Israni S."/>
            <person name="Dalin E."/>
            <person name="Tice H."/>
            <person name="Pitluck S."/>
            <person name="Thompson L.S."/>
            <person name="Brettin T."/>
            <person name="Bruce D."/>
            <person name="Han C."/>
            <person name="Tapia R."/>
            <person name="Gilna P."/>
            <person name="Schmutz J."/>
            <person name="Larimer F."/>
            <person name="Land M."/>
            <person name="Hauser L."/>
            <person name="Kyrpides N."/>
            <person name="Mikhailova N."/>
            <person name="Janssen P.H."/>
            <person name="Kuske C.R."/>
            <person name="Richardson P."/>
        </authorList>
    </citation>
    <scope>NUCLEOTIDE SEQUENCE</scope>
    <source>
        <strain evidence="1">Ellin6076</strain>
    </source>
</reference>
<dbReference type="STRING" id="234267.Acid_5514"/>
<evidence type="ECO:0000313" key="1">
    <source>
        <dbReference type="EMBL" id="ABJ86461.1"/>
    </source>
</evidence>
<accession>Q01V54</accession>
<dbReference type="eggNOG" id="ENOG5033JQS">
    <property type="taxonomic scope" value="Bacteria"/>
</dbReference>
<gene>
    <name evidence="1" type="ordered locus">Acid_5514</name>
</gene>
<proteinExistence type="predicted"/>
<dbReference type="InParanoid" id="Q01V54"/>
<sequence>MMRYNEVMRTTLDLDDDLLAAAKPLARQQGVTLGQFISNLARLSLATTAPMKVRNGILLLTPKPGAPRPDMELVNRLRDEE</sequence>
<dbReference type="EMBL" id="CP000473">
    <property type="protein sequence ID" value="ABJ86461.1"/>
    <property type="molecule type" value="Genomic_DNA"/>
</dbReference>
<protein>
    <recommendedName>
        <fullName evidence="2">CopG domain protein DNA-binding domain protein</fullName>
    </recommendedName>
</protein>